<organism evidence="1 2">
    <name type="scientific">Desulfatitalea alkaliphila</name>
    <dbReference type="NCBI Taxonomy" id="2929485"/>
    <lineage>
        <taxon>Bacteria</taxon>
        <taxon>Pseudomonadati</taxon>
        <taxon>Thermodesulfobacteriota</taxon>
        <taxon>Desulfobacteria</taxon>
        <taxon>Desulfobacterales</taxon>
        <taxon>Desulfosarcinaceae</taxon>
        <taxon>Desulfatitalea</taxon>
    </lineage>
</organism>
<comment type="caution">
    <text evidence="1">The sequence shown here is derived from an EMBL/GenBank/DDBJ whole genome shotgun (WGS) entry which is preliminary data.</text>
</comment>
<keyword evidence="2" id="KW-1185">Reference proteome</keyword>
<dbReference type="RefSeq" id="WP_246902088.1">
    <property type="nucleotide sequence ID" value="NZ_JALJRB010000001.1"/>
</dbReference>
<evidence type="ECO:0000313" key="1">
    <source>
        <dbReference type="EMBL" id="MCJ8499039.1"/>
    </source>
</evidence>
<dbReference type="Gene3D" id="1.20.1260.10">
    <property type="match status" value="1"/>
</dbReference>
<name>A0AA41QZ53_9BACT</name>
<evidence type="ECO:0000313" key="2">
    <source>
        <dbReference type="Proteomes" id="UP001165427"/>
    </source>
</evidence>
<sequence length="164" mass="18830">MDREKSNVDDNKTYHQVRDMLQFARAAYRKLSDYYATRQPEIVNPRAAMLVNYLQGHASKMGSVLSDTMASIPDNILGTFHQYEPESVERISPEADNLHFDVDANPDEIAAKALRFHEIMHDYYAKAEDMADFKEVAELFQSLKTEEKENLKAITRNADALQDI</sequence>
<proteinExistence type="predicted"/>
<dbReference type="InterPro" id="IPR012347">
    <property type="entry name" value="Ferritin-like"/>
</dbReference>
<dbReference type="Proteomes" id="UP001165427">
    <property type="component" value="Unassembled WGS sequence"/>
</dbReference>
<accession>A0AA41QZ53</accession>
<reference evidence="1" key="1">
    <citation type="submission" date="2022-04" db="EMBL/GenBank/DDBJ databases">
        <title>Desulfatitalea alkaliphila sp. nov., a novel anaerobic sulfate-reducing bacterium isolated from terrestrial mud volcano, Taman Peninsula, Russia.</title>
        <authorList>
            <person name="Khomyakova M.A."/>
            <person name="Merkel A.Y."/>
            <person name="Slobodkin A.I."/>
        </authorList>
    </citation>
    <scope>NUCLEOTIDE SEQUENCE</scope>
    <source>
        <strain evidence="1">M08but</strain>
    </source>
</reference>
<dbReference type="AlphaFoldDB" id="A0AA41QZ53"/>
<gene>
    <name evidence="1" type="ORF">MRX98_00520</name>
</gene>
<dbReference type="EMBL" id="JALJRB010000001">
    <property type="protein sequence ID" value="MCJ8499039.1"/>
    <property type="molecule type" value="Genomic_DNA"/>
</dbReference>
<protein>
    <submittedName>
        <fullName evidence="1">Uncharacterized protein</fullName>
    </submittedName>
</protein>